<keyword evidence="8" id="KW-0378">Hydrolase</keyword>
<evidence type="ECO:0000256" key="10">
    <source>
        <dbReference type="ARBA" id="ARBA00023285"/>
    </source>
</evidence>
<evidence type="ECO:0000256" key="9">
    <source>
        <dbReference type="ARBA" id="ARBA00022833"/>
    </source>
</evidence>
<dbReference type="Proteomes" id="UP000031623">
    <property type="component" value="Chromosome"/>
</dbReference>
<evidence type="ECO:0000259" key="11">
    <source>
        <dbReference type="Pfam" id="PF07687"/>
    </source>
</evidence>
<dbReference type="Pfam" id="PF01546">
    <property type="entry name" value="Peptidase_M20"/>
    <property type="match status" value="1"/>
</dbReference>
<name>A0A090BVU7_9GAMM</name>
<keyword evidence="7" id="KW-0479">Metal-binding</keyword>
<feature type="domain" description="Peptidase M20 dimerisation" evidence="11">
    <location>
        <begin position="178"/>
        <end position="285"/>
    </location>
</feature>
<keyword evidence="6" id="KW-0028">Amino-acid biosynthesis</keyword>
<gene>
    <name evidence="12" type="ORF">THII_3179</name>
</gene>
<evidence type="ECO:0000256" key="1">
    <source>
        <dbReference type="ARBA" id="ARBA00001947"/>
    </source>
</evidence>
<dbReference type="NCBIfam" id="NF003474">
    <property type="entry name" value="PRK05111.1"/>
    <property type="match status" value="1"/>
</dbReference>
<dbReference type="CDD" id="cd03894">
    <property type="entry name" value="M20_ArgE"/>
    <property type="match status" value="1"/>
</dbReference>
<evidence type="ECO:0000256" key="5">
    <source>
        <dbReference type="ARBA" id="ARBA00022571"/>
    </source>
</evidence>
<dbReference type="GO" id="GO:0046872">
    <property type="term" value="F:metal ion binding"/>
    <property type="evidence" value="ECO:0007669"/>
    <property type="project" value="UniProtKB-KW"/>
</dbReference>
<comment type="cofactor">
    <cofactor evidence="1">
        <name>Zn(2+)</name>
        <dbReference type="ChEBI" id="CHEBI:29105"/>
    </cofactor>
</comment>
<proteinExistence type="inferred from homology"/>
<keyword evidence="4" id="KW-0963">Cytoplasm</keyword>
<dbReference type="GO" id="GO:0006526">
    <property type="term" value="P:L-arginine biosynthetic process"/>
    <property type="evidence" value="ECO:0007669"/>
    <property type="project" value="UniProtKB-KW"/>
</dbReference>
<sequence length="385" mass="42134">MTAKIPSILTLINELIAIPSMSCLTPAYDQSNQVIIELLANWCQDLGFNVEILPVPNYPGKFNLLATLGSGTGGLVLSGHTDTVPYDINRWQTDPFQVTEMDNRLYGLGTADMKSFFALALTAAAQFTGKELQHPLILLATANEESDMAGARALLQLGRPQARCAVIGEPTQLRPVRMHKGIFNEAIRVHGQSAHSSNPQAGQSALEGMYQVIGELLQWRQELQANYHDSLFDVPVPTLNLGHIQGGDSPNRICADCELHLDLRLLPGMSLKELRALLHQRVQQVLTGSQLQVEFVPLFEGIEAMETPPHTEMVQVAEHLTQCSAQAVAFGTEAPYLKALGMDTIILGPGNIAQAHQPNEFIALNQLQPMINILTQLIKHFCLAT</sequence>
<comment type="similarity">
    <text evidence="3">Belongs to the peptidase M20A family. ArgE subfamily.</text>
</comment>
<dbReference type="KEGG" id="tig:THII_3179"/>
<dbReference type="SUPFAM" id="SSF53187">
    <property type="entry name" value="Zn-dependent exopeptidases"/>
    <property type="match status" value="1"/>
</dbReference>
<protein>
    <submittedName>
        <fullName evidence="12">Acetylornithine deacetylase</fullName>
    </submittedName>
</protein>
<dbReference type="Gene3D" id="3.40.630.10">
    <property type="entry name" value="Zn peptidases"/>
    <property type="match status" value="1"/>
</dbReference>
<dbReference type="PANTHER" id="PTHR43808:SF1">
    <property type="entry name" value="ACETYLORNITHINE DEACETYLASE"/>
    <property type="match status" value="1"/>
</dbReference>
<evidence type="ECO:0000256" key="2">
    <source>
        <dbReference type="ARBA" id="ARBA00004496"/>
    </source>
</evidence>
<comment type="subcellular location">
    <subcellularLocation>
        <location evidence="2">Cytoplasm</location>
    </subcellularLocation>
</comment>
<keyword evidence="9" id="KW-0862">Zinc</keyword>
<dbReference type="PROSITE" id="PS00759">
    <property type="entry name" value="ARGE_DAPE_CPG2_2"/>
    <property type="match status" value="1"/>
</dbReference>
<reference evidence="12 13" key="1">
    <citation type="journal article" date="2014" name="ISME J.">
        <title>Ecophysiology of Thioploca ingrica as revealed by the complete genome sequence supplemented with proteomic evidence.</title>
        <authorList>
            <person name="Kojima H."/>
            <person name="Ogura Y."/>
            <person name="Yamamoto N."/>
            <person name="Togashi T."/>
            <person name="Mori H."/>
            <person name="Watanabe T."/>
            <person name="Nemoto F."/>
            <person name="Kurokawa K."/>
            <person name="Hayashi T."/>
            <person name="Fukui M."/>
        </authorList>
    </citation>
    <scope>NUCLEOTIDE SEQUENCE [LARGE SCALE GENOMIC DNA]</scope>
</reference>
<dbReference type="GO" id="GO:0005737">
    <property type="term" value="C:cytoplasm"/>
    <property type="evidence" value="ECO:0007669"/>
    <property type="project" value="UniProtKB-SubCell"/>
</dbReference>
<dbReference type="NCBIfam" id="TIGR01892">
    <property type="entry name" value="AcOrn-deacetyl"/>
    <property type="match status" value="1"/>
</dbReference>
<dbReference type="FunFam" id="3.30.70.360:FF:000003">
    <property type="entry name" value="Acetylornithine deacetylase"/>
    <property type="match status" value="1"/>
</dbReference>
<dbReference type="InterPro" id="IPR001261">
    <property type="entry name" value="ArgE/DapE_CS"/>
</dbReference>
<dbReference type="InterPro" id="IPR011650">
    <property type="entry name" value="Peptidase_M20_dimer"/>
</dbReference>
<accession>A0A090BVU7</accession>
<dbReference type="Pfam" id="PF07687">
    <property type="entry name" value="M20_dimer"/>
    <property type="match status" value="1"/>
</dbReference>
<dbReference type="GO" id="GO:0008777">
    <property type="term" value="F:acetylornithine deacetylase activity"/>
    <property type="evidence" value="ECO:0007669"/>
    <property type="project" value="TreeGrafter"/>
</dbReference>
<evidence type="ECO:0000313" key="13">
    <source>
        <dbReference type="Proteomes" id="UP000031623"/>
    </source>
</evidence>
<dbReference type="InterPro" id="IPR010169">
    <property type="entry name" value="AcOrn-deacetyl"/>
</dbReference>
<evidence type="ECO:0000256" key="3">
    <source>
        <dbReference type="ARBA" id="ARBA00005691"/>
    </source>
</evidence>
<dbReference type="AlphaFoldDB" id="A0A090BVU7"/>
<evidence type="ECO:0000313" key="12">
    <source>
        <dbReference type="EMBL" id="BAP57476.1"/>
    </source>
</evidence>
<organism evidence="12 13">
    <name type="scientific">Thioploca ingrica</name>
    <dbReference type="NCBI Taxonomy" id="40754"/>
    <lineage>
        <taxon>Bacteria</taxon>
        <taxon>Pseudomonadati</taxon>
        <taxon>Pseudomonadota</taxon>
        <taxon>Gammaproteobacteria</taxon>
        <taxon>Thiotrichales</taxon>
        <taxon>Thiotrichaceae</taxon>
        <taxon>Thioploca</taxon>
    </lineage>
</organism>
<dbReference type="EMBL" id="AP014633">
    <property type="protein sequence ID" value="BAP57476.1"/>
    <property type="molecule type" value="Genomic_DNA"/>
</dbReference>
<dbReference type="Gene3D" id="3.30.70.360">
    <property type="match status" value="1"/>
</dbReference>
<dbReference type="HOGENOM" id="CLU_021802_2_4_6"/>
<dbReference type="OrthoDB" id="3665926at2"/>
<evidence type="ECO:0000256" key="8">
    <source>
        <dbReference type="ARBA" id="ARBA00022801"/>
    </source>
</evidence>
<dbReference type="SUPFAM" id="SSF55031">
    <property type="entry name" value="Bacterial exopeptidase dimerisation domain"/>
    <property type="match status" value="1"/>
</dbReference>
<keyword evidence="5" id="KW-0055">Arginine biosynthesis</keyword>
<dbReference type="InterPro" id="IPR002933">
    <property type="entry name" value="Peptidase_M20"/>
</dbReference>
<evidence type="ECO:0000256" key="6">
    <source>
        <dbReference type="ARBA" id="ARBA00022605"/>
    </source>
</evidence>
<dbReference type="PANTHER" id="PTHR43808">
    <property type="entry name" value="ACETYLORNITHINE DEACETYLASE"/>
    <property type="match status" value="1"/>
</dbReference>
<keyword evidence="10" id="KW-0170">Cobalt</keyword>
<dbReference type="InterPro" id="IPR036264">
    <property type="entry name" value="Bact_exopeptidase_dim_dom"/>
</dbReference>
<keyword evidence="13" id="KW-1185">Reference proteome</keyword>
<evidence type="ECO:0000256" key="4">
    <source>
        <dbReference type="ARBA" id="ARBA00022490"/>
    </source>
</evidence>
<dbReference type="STRING" id="40754.THII_3179"/>
<evidence type="ECO:0000256" key="7">
    <source>
        <dbReference type="ARBA" id="ARBA00022723"/>
    </source>
</evidence>
<dbReference type="InterPro" id="IPR050072">
    <property type="entry name" value="Peptidase_M20A"/>
</dbReference>